<evidence type="ECO:0000256" key="9">
    <source>
        <dbReference type="ARBA" id="ARBA00022840"/>
    </source>
</evidence>
<keyword evidence="9" id="KW-0067">ATP-binding</keyword>
<organism evidence="15 16">
    <name type="scientific">Palleronia pontilimi</name>
    <dbReference type="NCBI Taxonomy" id="1964209"/>
    <lineage>
        <taxon>Bacteria</taxon>
        <taxon>Pseudomonadati</taxon>
        <taxon>Pseudomonadota</taxon>
        <taxon>Alphaproteobacteria</taxon>
        <taxon>Rhodobacterales</taxon>
        <taxon>Roseobacteraceae</taxon>
        <taxon>Palleronia</taxon>
    </lineage>
</organism>
<dbReference type="Gene3D" id="3.30.980.10">
    <property type="entry name" value="Threonyl-trna Synthetase, Chain A, domain 2"/>
    <property type="match status" value="1"/>
</dbReference>
<dbReference type="PANTHER" id="PTHR11777:SF9">
    <property type="entry name" value="ALANINE--TRNA LIGASE, CYTOPLASMIC"/>
    <property type="match status" value="1"/>
</dbReference>
<dbReference type="Proteomes" id="UP000642488">
    <property type="component" value="Unassembled WGS sequence"/>
</dbReference>
<dbReference type="GO" id="GO:0000049">
    <property type="term" value="F:tRNA binding"/>
    <property type="evidence" value="ECO:0007669"/>
    <property type="project" value="UniProtKB-KW"/>
</dbReference>
<dbReference type="GO" id="GO:0046872">
    <property type="term" value="F:metal ion binding"/>
    <property type="evidence" value="ECO:0007669"/>
    <property type="project" value="UniProtKB-KW"/>
</dbReference>
<evidence type="ECO:0000313" key="16">
    <source>
        <dbReference type="Proteomes" id="UP000642488"/>
    </source>
</evidence>
<dbReference type="InterPro" id="IPR045864">
    <property type="entry name" value="aa-tRNA-synth_II/BPL/LPL"/>
</dbReference>
<evidence type="ECO:0000256" key="1">
    <source>
        <dbReference type="ARBA" id="ARBA00008226"/>
    </source>
</evidence>
<dbReference type="RefSeq" id="WP_198915584.1">
    <property type="nucleotide sequence ID" value="NZ_JAEKPD010000006.1"/>
</dbReference>
<dbReference type="SMART" id="SM00863">
    <property type="entry name" value="tRNA_SAD"/>
    <property type="match status" value="1"/>
</dbReference>
<dbReference type="PROSITE" id="PS50860">
    <property type="entry name" value="AA_TRNA_LIGASE_II_ALA"/>
    <property type="match status" value="1"/>
</dbReference>
<keyword evidence="16" id="KW-1185">Reference proteome</keyword>
<feature type="domain" description="Alanyl-transfer RNA synthetases family profile" evidence="14">
    <location>
        <begin position="1"/>
        <end position="620"/>
    </location>
</feature>
<dbReference type="NCBIfam" id="NF002436">
    <property type="entry name" value="PRK01584.1"/>
    <property type="match status" value="1"/>
</dbReference>
<dbReference type="InterPro" id="IPR018162">
    <property type="entry name" value="Ala-tRNA-ligase_IIc_anticod-bd"/>
</dbReference>
<dbReference type="GO" id="GO:0002161">
    <property type="term" value="F:aminoacyl-tRNA deacylase activity"/>
    <property type="evidence" value="ECO:0007669"/>
    <property type="project" value="TreeGrafter"/>
</dbReference>
<evidence type="ECO:0000256" key="10">
    <source>
        <dbReference type="ARBA" id="ARBA00022884"/>
    </source>
</evidence>
<dbReference type="Pfam" id="PF01411">
    <property type="entry name" value="tRNA-synt_2c"/>
    <property type="match status" value="1"/>
</dbReference>
<comment type="similarity">
    <text evidence="1">Belongs to the class-II aminoacyl-tRNA synthetase family.</text>
</comment>
<dbReference type="PANTHER" id="PTHR11777">
    <property type="entry name" value="ALANYL-TRNA SYNTHETASE"/>
    <property type="match status" value="1"/>
</dbReference>
<keyword evidence="10" id="KW-0694">RNA-binding</keyword>
<evidence type="ECO:0000256" key="2">
    <source>
        <dbReference type="ARBA" id="ARBA00013168"/>
    </source>
</evidence>
<evidence type="ECO:0000256" key="11">
    <source>
        <dbReference type="ARBA" id="ARBA00022917"/>
    </source>
</evidence>
<keyword evidence="11" id="KW-0648">Protein biosynthesis</keyword>
<evidence type="ECO:0000256" key="4">
    <source>
        <dbReference type="ARBA" id="ARBA00022555"/>
    </source>
</evidence>
<evidence type="ECO:0000256" key="8">
    <source>
        <dbReference type="ARBA" id="ARBA00022833"/>
    </source>
</evidence>
<evidence type="ECO:0000256" key="12">
    <source>
        <dbReference type="ARBA" id="ARBA00023146"/>
    </source>
</evidence>
<dbReference type="InterPro" id="IPR018164">
    <property type="entry name" value="Ala-tRNA-synth_IIc_N"/>
</dbReference>
<dbReference type="EMBL" id="JAEKPD010000006">
    <property type="protein sequence ID" value="MBJ3762408.1"/>
    <property type="molecule type" value="Genomic_DNA"/>
</dbReference>
<dbReference type="SUPFAM" id="SSF55681">
    <property type="entry name" value="Class II aaRS and biotin synthetases"/>
    <property type="match status" value="1"/>
</dbReference>
<dbReference type="GO" id="GO:0006419">
    <property type="term" value="P:alanyl-tRNA aminoacylation"/>
    <property type="evidence" value="ECO:0007669"/>
    <property type="project" value="InterPro"/>
</dbReference>
<comment type="caution">
    <text evidence="15">The sequence shown here is derived from an EMBL/GenBank/DDBJ whole genome shotgun (WGS) entry which is preliminary data.</text>
</comment>
<dbReference type="Gene3D" id="3.30.54.20">
    <property type="match status" value="1"/>
</dbReference>
<proteinExistence type="inferred from homology"/>
<keyword evidence="7" id="KW-0547">Nucleotide-binding</keyword>
<keyword evidence="5 15" id="KW-0436">Ligase</keyword>
<evidence type="ECO:0000313" key="15">
    <source>
        <dbReference type="EMBL" id="MBJ3762408.1"/>
    </source>
</evidence>
<evidence type="ECO:0000256" key="13">
    <source>
        <dbReference type="ARBA" id="ARBA00032577"/>
    </source>
</evidence>
<dbReference type="GO" id="GO:0004813">
    <property type="term" value="F:alanine-tRNA ligase activity"/>
    <property type="evidence" value="ECO:0007669"/>
    <property type="project" value="UniProtKB-EC"/>
</dbReference>
<dbReference type="GO" id="GO:0005737">
    <property type="term" value="C:cytoplasm"/>
    <property type="evidence" value="ECO:0007669"/>
    <property type="project" value="InterPro"/>
</dbReference>
<dbReference type="InterPro" id="IPR012947">
    <property type="entry name" value="tRNA_SAD"/>
</dbReference>
<accession>A0A934MC51</accession>
<evidence type="ECO:0000256" key="5">
    <source>
        <dbReference type="ARBA" id="ARBA00022598"/>
    </source>
</evidence>
<dbReference type="InterPro" id="IPR050058">
    <property type="entry name" value="Ala-tRNA_ligase"/>
</dbReference>
<evidence type="ECO:0000256" key="7">
    <source>
        <dbReference type="ARBA" id="ARBA00022741"/>
    </source>
</evidence>
<gene>
    <name evidence="15" type="ORF">ILP92_06585</name>
</gene>
<evidence type="ECO:0000256" key="3">
    <source>
        <dbReference type="ARBA" id="ARBA00017959"/>
    </source>
</evidence>
<name>A0A934MC51_9RHOB</name>
<keyword evidence="6" id="KW-0479">Metal-binding</keyword>
<dbReference type="GO" id="GO:0005524">
    <property type="term" value="F:ATP binding"/>
    <property type="evidence" value="ECO:0007669"/>
    <property type="project" value="UniProtKB-KW"/>
</dbReference>
<dbReference type="FunFam" id="3.30.980.10:FF:000004">
    <property type="entry name" value="Alanine--tRNA ligase, cytoplasmic"/>
    <property type="match status" value="1"/>
</dbReference>
<sequence length="620" mass="68341">MTPDELRKSYIDYMVAAGSVEIPSDGLVPENDSTTLFTGSGMQPMVPYLLGQKHPKGDDLSNVQRCVRTGDIDEVGDPTHLTFFEMIGRWQLNADPATYKRRQIELIFGWQTQVLGLDASRVYISVFAGDQALGIPQDDEAIAIWQDEFAKLGIDAKVEPEPAKYGMSRGGRIFLYDTSENWWSRAGVPENMPVGEVGGPDSEMFYDFDPSGPDTDHPAADDSRLVEIGNNVFMSVKKTDDGFVPLPAPNIDYGGGLERIFSAVQGNPDVYRTPFFASAITELEKLTGHGYEIDTSSFRIILDHARAVTFLIGDGVTPSNSDAGYVVRRLLRRAVRVGRGLDAPADLMARLARIYIDEAKSFQELYARADKIVEAITREEEQFQRTLVTGEKEIRAFVAKNDTLDGADAFRFYETYGFPKELTEEVLGEMGKTMQSPEKFDEAAKVHSDKSRSAAAGKFAGGLADHSETTTAYHTATHLLLAGLQRVLGDHVHQMGSNITAERLRYDVSHPQKVTREELDQVEAFINDAIARGATVSVTEMTKQEALDAGIEGSFWEKYPDVVTVYTIKAEDGEILSQELCGGPHVGDLSEVAEFGRVKITKEGSSSSGVRRIRAEFRAA</sequence>
<dbReference type="EC" id="6.1.1.7" evidence="2"/>
<dbReference type="AlphaFoldDB" id="A0A934MC51"/>
<evidence type="ECO:0000259" key="14">
    <source>
        <dbReference type="PROSITE" id="PS50860"/>
    </source>
</evidence>
<dbReference type="InterPro" id="IPR018163">
    <property type="entry name" value="Thr/Ala-tRNA-synth_IIc_edit"/>
</dbReference>
<dbReference type="InterPro" id="IPR002318">
    <property type="entry name" value="Ala-tRNA-lgiase_IIc"/>
</dbReference>
<dbReference type="SUPFAM" id="SSF101353">
    <property type="entry name" value="Putative anticodon-binding domain of alanyl-tRNA synthetase (AlaRS)"/>
    <property type="match status" value="1"/>
</dbReference>
<reference evidence="15" key="1">
    <citation type="submission" date="2020-12" db="EMBL/GenBank/DDBJ databases">
        <title>Bacterial taxonomy.</title>
        <authorList>
            <person name="Pan X."/>
        </authorList>
    </citation>
    <scope>NUCLEOTIDE SEQUENCE</scope>
    <source>
        <strain evidence="15">KCTC 52957</strain>
    </source>
</reference>
<dbReference type="Gene3D" id="3.30.930.10">
    <property type="entry name" value="Bira Bifunctional Protein, Domain 2"/>
    <property type="match status" value="1"/>
</dbReference>
<keyword evidence="4" id="KW-0820">tRNA-binding</keyword>
<dbReference type="InterPro" id="IPR018165">
    <property type="entry name" value="Ala-tRNA-synth_IIc_core"/>
</dbReference>
<dbReference type="PRINTS" id="PR00980">
    <property type="entry name" value="TRNASYNTHALA"/>
</dbReference>
<evidence type="ECO:0000256" key="6">
    <source>
        <dbReference type="ARBA" id="ARBA00022723"/>
    </source>
</evidence>
<keyword evidence="8" id="KW-0862">Zinc</keyword>
<protein>
    <recommendedName>
        <fullName evidence="3">Alanine--tRNA ligase</fullName>
        <ecNumber evidence="2">6.1.1.7</ecNumber>
    </recommendedName>
    <alternativeName>
        <fullName evidence="13">Alanyl-tRNA synthetase</fullName>
    </alternativeName>
</protein>
<dbReference type="Pfam" id="PF07973">
    <property type="entry name" value="tRNA_SAD"/>
    <property type="match status" value="1"/>
</dbReference>
<dbReference type="SUPFAM" id="SSF55186">
    <property type="entry name" value="ThrRS/AlaRS common domain"/>
    <property type="match status" value="1"/>
</dbReference>
<keyword evidence="12" id="KW-0030">Aminoacyl-tRNA synthetase</keyword>